<dbReference type="HOGENOM" id="CLU_1898327_0_0_1"/>
<accession>E9HRP5</accession>
<proteinExistence type="predicted"/>
<feature type="compositionally biased region" description="Polar residues" evidence="1">
    <location>
        <begin position="64"/>
        <end position="77"/>
    </location>
</feature>
<evidence type="ECO:0000313" key="2">
    <source>
        <dbReference type="EMBL" id="EFX65596.1"/>
    </source>
</evidence>
<protein>
    <submittedName>
        <fullName evidence="2">Uncharacterized protein</fullName>
    </submittedName>
</protein>
<feature type="compositionally biased region" description="Low complexity" evidence="1">
    <location>
        <begin position="9"/>
        <end position="26"/>
    </location>
</feature>
<gene>
    <name evidence="2" type="ORF">DAPPUDRAFT_333048</name>
</gene>
<dbReference type="EMBL" id="GL732739">
    <property type="protein sequence ID" value="EFX65596.1"/>
    <property type="molecule type" value="Genomic_DNA"/>
</dbReference>
<keyword evidence="3" id="KW-1185">Reference proteome</keyword>
<dbReference type="InParanoid" id="E9HRP5"/>
<dbReference type="AlphaFoldDB" id="E9HRP5"/>
<reference evidence="2 3" key="1">
    <citation type="journal article" date="2011" name="Science">
        <title>The ecoresponsive genome of Daphnia pulex.</title>
        <authorList>
            <person name="Colbourne J.K."/>
            <person name="Pfrender M.E."/>
            <person name="Gilbert D."/>
            <person name="Thomas W.K."/>
            <person name="Tucker A."/>
            <person name="Oakley T.H."/>
            <person name="Tokishita S."/>
            <person name="Aerts A."/>
            <person name="Arnold G.J."/>
            <person name="Basu M.K."/>
            <person name="Bauer D.J."/>
            <person name="Caceres C.E."/>
            <person name="Carmel L."/>
            <person name="Casola C."/>
            <person name="Choi J.H."/>
            <person name="Detter J.C."/>
            <person name="Dong Q."/>
            <person name="Dusheyko S."/>
            <person name="Eads B.D."/>
            <person name="Frohlich T."/>
            <person name="Geiler-Samerotte K.A."/>
            <person name="Gerlach D."/>
            <person name="Hatcher P."/>
            <person name="Jogdeo S."/>
            <person name="Krijgsveld J."/>
            <person name="Kriventseva E.V."/>
            <person name="Kultz D."/>
            <person name="Laforsch C."/>
            <person name="Lindquist E."/>
            <person name="Lopez J."/>
            <person name="Manak J.R."/>
            <person name="Muller J."/>
            <person name="Pangilinan J."/>
            <person name="Patwardhan R.P."/>
            <person name="Pitluck S."/>
            <person name="Pritham E.J."/>
            <person name="Rechtsteiner A."/>
            <person name="Rho M."/>
            <person name="Rogozin I.B."/>
            <person name="Sakarya O."/>
            <person name="Salamov A."/>
            <person name="Schaack S."/>
            <person name="Shapiro H."/>
            <person name="Shiga Y."/>
            <person name="Skalitzky C."/>
            <person name="Smith Z."/>
            <person name="Souvorov A."/>
            <person name="Sung W."/>
            <person name="Tang Z."/>
            <person name="Tsuchiya D."/>
            <person name="Tu H."/>
            <person name="Vos H."/>
            <person name="Wang M."/>
            <person name="Wolf Y.I."/>
            <person name="Yamagata H."/>
            <person name="Yamada T."/>
            <person name="Ye Y."/>
            <person name="Shaw J.R."/>
            <person name="Andrews J."/>
            <person name="Crease T.J."/>
            <person name="Tang H."/>
            <person name="Lucas S.M."/>
            <person name="Robertson H.M."/>
            <person name="Bork P."/>
            <person name="Koonin E.V."/>
            <person name="Zdobnov E.M."/>
            <person name="Grigoriev I.V."/>
            <person name="Lynch M."/>
            <person name="Boore J.L."/>
        </authorList>
    </citation>
    <scope>NUCLEOTIDE SEQUENCE [LARGE SCALE GENOMIC DNA]</scope>
</reference>
<dbReference type="OrthoDB" id="10382605at2759"/>
<name>E9HRP5_DAPPU</name>
<sequence>MARTGSNKGSLSHPHSHSHPNSNSGSTTLANHGSGGIHQEEKEASTVIDLIPGAPAPDRFAAVFSNQPNSSSSNKVTYGSDAEWTKAHRMTCDGGDSVVLVRRSIRPSKLSTGWMCNDYNVSYLLQQQQHVSLE</sequence>
<feature type="region of interest" description="Disordered" evidence="1">
    <location>
        <begin position="59"/>
        <end position="78"/>
    </location>
</feature>
<organism evidence="2 3">
    <name type="scientific">Daphnia pulex</name>
    <name type="common">Water flea</name>
    <dbReference type="NCBI Taxonomy" id="6669"/>
    <lineage>
        <taxon>Eukaryota</taxon>
        <taxon>Metazoa</taxon>
        <taxon>Ecdysozoa</taxon>
        <taxon>Arthropoda</taxon>
        <taxon>Crustacea</taxon>
        <taxon>Branchiopoda</taxon>
        <taxon>Diplostraca</taxon>
        <taxon>Cladocera</taxon>
        <taxon>Anomopoda</taxon>
        <taxon>Daphniidae</taxon>
        <taxon>Daphnia</taxon>
    </lineage>
</organism>
<dbReference type="Proteomes" id="UP000000305">
    <property type="component" value="Unassembled WGS sequence"/>
</dbReference>
<feature type="region of interest" description="Disordered" evidence="1">
    <location>
        <begin position="1"/>
        <end position="52"/>
    </location>
</feature>
<evidence type="ECO:0000256" key="1">
    <source>
        <dbReference type="SAM" id="MobiDB-lite"/>
    </source>
</evidence>
<evidence type="ECO:0000313" key="3">
    <source>
        <dbReference type="Proteomes" id="UP000000305"/>
    </source>
</evidence>
<dbReference type="KEGG" id="dpx:DAPPUDRAFT_333048"/>